<protein>
    <submittedName>
        <fullName evidence="2">Uncharacterized protein</fullName>
    </submittedName>
</protein>
<comment type="caution">
    <text evidence="2">The sequence shown here is derived from an EMBL/GenBank/DDBJ whole genome shotgun (WGS) entry which is preliminary data.</text>
</comment>
<keyword evidence="3" id="KW-1185">Reference proteome</keyword>
<evidence type="ECO:0000313" key="3">
    <source>
        <dbReference type="Proteomes" id="UP000735302"/>
    </source>
</evidence>
<reference evidence="2 3" key="1">
    <citation type="journal article" date="2021" name="Elife">
        <title>Chloroplast acquisition without the gene transfer in kleptoplastic sea slugs, Plakobranchus ocellatus.</title>
        <authorList>
            <person name="Maeda T."/>
            <person name="Takahashi S."/>
            <person name="Yoshida T."/>
            <person name="Shimamura S."/>
            <person name="Takaki Y."/>
            <person name="Nagai Y."/>
            <person name="Toyoda A."/>
            <person name="Suzuki Y."/>
            <person name="Arimoto A."/>
            <person name="Ishii H."/>
            <person name="Satoh N."/>
            <person name="Nishiyama T."/>
            <person name="Hasebe M."/>
            <person name="Maruyama T."/>
            <person name="Minagawa J."/>
            <person name="Obokata J."/>
            <person name="Shigenobu S."/>
        </authorList>
    </citation>
    <scope>NUCLEOTIDE SEQUENCE [LARGE SCALE GENOMIC DNA]</scope>
</reference>
<sequence>MYSRILQTYKCRRKEWRSHIKSQLLCSNRPSPISTRDTNSQCYSPPPPISPTKDIEDQFSSPQPPQSPTRDIEGQCPTYKCSRKEWRSHMKSQLLWSNPPSPISTRDINSKCSSPPPPIPSTRDIKSQCSILPYPISSIRDIKC</sequence>
<feature type="region of interest" description="Disordered" evidence="1">
    <location>
        <begin position="27"/>
        <end position="75"/>
    </location>
</feature>
<evidence type="ECO:0000256" key="1">
    <source>
        <dbReference type="SAM" id="MobiDB-lite"/>
    </source>
</evidence>
<name>A0AAV4A7K2_9GAST</name>
<feature type="compositionally biased region" description="Polar residues" evidence="1">
    <location>
        <begin position="94"/>
        <end position="112"/>
    </location>
</feature>
<dbReference type="Proteomes" id="UP000735302">
    <property type="component" value="Unassembled WGS sequence"/>
</dbReference>
<organism evidence="2 3">
    <name type="scientific">Plakobranchus ocellatus</name>
    <dbReference type="NCBI Taxonomy" id="259542"/>
    <lineage>
        <taxon>Eukaryota</taxon>
        <taxon>Metazoa</taxon>
        <taxon>Spiralia</taxon>
        <taxon>Lophotrochozoa</taxon>
        <taxon>Mollusca</taxon>
        <taxon>Gastropoda</taxon>
        <taxon>Heterobranchia</taxon>
        <taxon>Euthyneura</taxon>
        <taxon>Panpulmonata</taxon>
        <taxon>Sacoglossa</taxon>
        <taxon>Placobranchoidea</taxon>
        <taxon>Plakobranchidae</taxon>
        <taxon>Plakobranchus</taxon>
    </lineage>
</organism>
<gene>
    <name evidence="2" type="ORF">PoB_002870900</name>
</gene>
<feature type="compositionally biased region" description="Polar residues" evidence="1">
    <location>
        <begin position="27"/>
        <end position="43"/>
    </location>
</feature>
<proteinExistence type="predicted"/>
<accession>A0AAV4A7K2</accession>
<evidence type="ECO:0000313" key="2">
    <source>
        <dbReference type="EMBL" id="GFO02204.1"/>
    </source>
</evidence>
<dbReference type="EMBL" id="BLXT01003576">
    <property type="protein sequence ID" value="GFO02204.1"/>
    <property type="molecule type" value="Genomic_DNA"/>
</dbReference>
<feature type="region of interest" description="Disordered" evidence="1">
    <location>
        <begin position="92"/>
        <end position="125"/>
    </location>
</feature>
<dbReference type="AlphaFoldDB" id="A0AAV4A7K2"/>